<dbReference type="GO" id="GO:0000387">
    <property type="term" value="P:spliceosomal snRNP assembly"/>
    <property type="evidence" value="ECO:0007669"/>
    <property type="project" value="UniProtKB-UniRule"/>
</dbReference>
<dbReference type="Proteomes" id="UP001224775">
    <property type="component" value="Unassembled WGS sequence"/>
</dbReference>
<dbReference type="InterPro" id="IPR010920">
    <property type="entry name" value="LSM_dom_sf"/>
</dbReference>
<evidence type="ECO:0000256" key="3">
    <source>
        <dbReference type="ARBA" id="ARBA00008146"/>
    </source>
</evidence>
<keyword evidence="5 10" id="KW-0507">mRNA processing</keyword>
<dbReference type="FunFam" id="2.30.30.100:FF:000016">
    <property type="entry name" value="Small nuclear ribonucleoprotein Sm D1"/>
    <property type="match status" value="1"/>
</dbReference>
<comment type="function">
    <text evidence="10">Essential for pre-mRNA splicing. Implicated in the formation of stable, biologically active snRNP structures.</text>
</comment>
<evidence type="ECO:0000256" key="4">
    <source>
        <dbReference type="ARBA" id="ARBA00022490"/>
    </source>
</evidence>
<accession>A0AAD8YBM6</accession>
<keyword evidence="9 10" id="KW-0687">Ribonucleoprotein</keyword>
<reference evidence="12" key="1">
    <citation type="submission" date="2023-06" db="EMBL/GenBank/DDBJ databases">
        <title>Survivors Of The Sea: Transcriptome response of Skeletonema marinoi to long-term dormancy.</title>
        <authorList>
            <person name="Pinder M.I.M."/>
            <person name="Kourtchenko O."/>
            <person name="Robertson E.K."/>
            <person name="Larsson T."/>
            <person name="Maumus F."/>
            <person name="Osuna-Cruz C.M."/>
            <person name="Vancaester E."/>
            <person name="Stenow R."/>
            <person name="Vandepoele K."/>
            <person name="Ploug H."/>
            <person name="Bruchert V."/>
            <person name="Godhe A."/>
            <person name="Topel M."/>
        </authorList>
    </citation>
    <scope>NUCLEOTIDE SEQUENCE</scope>
    <source>
        <strain evidence="12">R05AC</strain>
    </source>
</reference>
<dbReference type="AlphaFoldDB" id="A0AAD8YBM6"/>
<evidence type="ECO:0000256" key="6">
    <source>
        <dbReference type="ARBA" id="ARBA00022728"/>
    </source>
</evidence>
<name>A0AAD8YBM6_9STRA</name>
<dbReference type="InterPro" id="IPR034102">
    <property type="entry name" value="Sm_D1"/>
</dbReference>
<sequence length="180" mass="20175">MKLVKFLQKLNREQVTIELKNGTVISGTVVGVDATMNAHLKKAKMTVRGKNPVSYATLSVRGSTVRAWLLPDGLNLDALLVEDTPKHQLELRVEVEGVAEEEVEGEEDLCGGRVTLRSLLENNIIGLGVMILYTGDLMKRSLNTKKDTIYSQLDGRILTENNFVREQRLKRQKKKCGVER</sequence>
<dbReference type="GO" id="GO:0005681">
    <property type="term" value="C:spliceosomal complex"/>
    <property type="evidence" value="ECO:0007669"/>
    <property type="project" value="UniProtKB-KW"/>
</dbReference>
<organism evidence="12 13">
    <name type="scientific">Skeletonema marinoi</name>
    <dbReference type="NCBI Taxonomy" id="267567"/>
    <lineage>
        <taxon>Eukaryota</taxon>
        <taxon>Sar</taxon>
        <taxon>Stramenopiles</taxon>
        <taxon>Ochrophyta</taxon>
        <taxon>Bacillariophyta</taxon>
        <taxon>Coscinodiscophyceae</taxon>
        <taxon>Thalassiosirophycidae</taxon>
        <taxon>Thalassiosirales</taxon>
        <taxon>Skeletonemataceae</taxon>
        <taxon>Skeletonema</taxon>
        <taxon>Skeletonema marinoi-dohrnii complex</taxon>
    </lineage>
</organism>
<evidence type="ECO:0000256" key="7">
    <source>
        <dbReference type="ARBA" id="ARBA00023187"/>
    </source>
</evidence>
<dbReference type="PANTHER" id="PTHR23338">
    <property type="entry name" value="SMALL NUCLEAR RIBONUCLEOPROTEIN SM"/>
    <property type="match status" value="1"/>
</dbReference>
<dbReference type="Gene3D" id="2.30.30.100">
    <property type="match status" value="1"/>
</dbReference>
<dbReference type="PROSITE" id="PS52002">
    <property type="entry name" value="SM"/>
    <property type="match status" value="1"/>
</dbReference>
<proteinExistence type="inferred from homology"/>
<protein>
    <recommendedName>
        <fullName evidence="10">Small nuclear ribonucleoprotein Sm D1</fullName>
    </recommendedName>
    <alternativeName>
        <fullName evidence="10">snRNP core protein D1</fullName>
    </alternativeName>
</protein>
<dbReference type="InterPro" id="IPR027141">
    <property type="entry name" value="LSm4/Sm_D1/D3"/>
</dbReference>
<keyword evidence="4" id="KW-0963">Cytoplasm</keyword>
<evidence type="ECO:0000256" key="8">
    <source>
        <dbReference type="ARBA" id="ARBA00023242"/>
    </source>
</evidence>
<dbReference type="GO" id="GO:0005737">
    <property type="term" value="C:cytoplasm"/>
    <property type="evidence" value="ECO:0007669"/>
    <property type="project" value="UniProtKB-SubCell"/>
</dbReference>
<keyword evidence="6" id="KW-0747">Spliceosome</keyword>
<keyword evidence="8 10" id="KW-0539">Nucleus</keyword>
<evidence type="ECO:0000256" key="1">
    <source>
        <dbReference type="ARBA" id="ARBA00004123"/>
    </source>
</evidence>
<dbReference type="InterPro" id="IPR047575">
    <property type="entry name" value="Sm"/>
</dbReference>
<evidence type="ECO:0000256" key="5">
    <source>
        <dbReference type="ARBA" id="ARBA00022664"/>
    </source>
</evidence>
<feature type="domain" description="Sm" evidence="11">
    <location>
        <begin position="2"/>
        <end position="74"/>
    </location>
</feature>
<dbReference type="EMBL" id="JATAAI010000009">
    <property type="protein sequence ID" value="KAK1743484.1"/>
    <property type="molecule type" value="Genomic_DNA"/>
</dbReference>
<comment type="subcellular location">
    <subcellularLocation>
        <location evidence="2">Cytoplasm</location>
    </subcellularLocation>
    <subcellularLocation>
        <location evidence="1 10">Nucleus</location>
    </subcellularLocation>
</comment>
<dbReference type="SUPFAM" id="SSF50182">
    <property type="entry name" value="Sm-like ribonucleoproteins"/>
    <property type="match status" value="1"/>
</dbReference>
<evidence type="ECO:0000256" key="2">
    <source>
        <dbReference type="ARBA" id="ARBA00004496"/>
    </source>
</evidence>
<dbReference type="GO" id="GO:0003723">
    <property type="term" value="F:RNA binding"/>
    <property type="evidence" value="ECO:0007669"/>
    <property type="project" value="InterPro"/>
</dbReference>
<evidence type="ECO:0000256" key="10">
    <source>
        <dbReference type="RuleBase" id="RU365054"/>
    </source>
</evidence>
<gene>
    <name evidence="12" type="ORF">QTG54_006105</name>
</gene>
<dbReference type="SMART" id="SM00651">
    <property type="entry name" value="Sm"/>
    <property type="match status" value="1"/>
</dbReference>
<dbReference type="Pfam" id="PF01423">
    <property type="entry name" value="LSM"/>
    <property type="match status" value="1"/>
</dbReference>
<dbReference type="CDD" id="cd01724">
    <property type="entry name" value="Sm_D1"/>
    <property type="match status" value="1"/>
</dbReference>
<evidence type="ECO:0000259" key="11">
    <source>
        <dbReference type="PROSITE" id="PS52002"/>
    </source>
</evidence>
<keyword evidence="13" id="KW-1185">Reference proteome</keyword>
<keyword evidence="7 10" id="KW-0508">mRNA splicing</keyword>
<comment type="similarity">
    <text evidence="3 10">Belongs to the snRNP core protein family.</text>
</comment>
<dbReference type="InterPro" id="IPR001163">
    <property type="entry name" value="Sm_dom_euk/arc"/>
</dbReference>
<comment type="caution">
    <text evidence="12">The sequence shown here is derived from an EMBL/GenBank/DDBJ whole genome shotgun (WGS) entry which is preliminary data.</text>
</comment>
<evidence type="ECO:0000313" key="12">
    <source>
        <dbReference type="EMBL" id="KAK1743484.1"/>
    </source>
</evidence>
<evidence type="ECO:0000313" key="13">
    <source>
        <dbReference type="Proteomes" id="UP001224775"/>
    </source>
</evidence>
<evidence type="ECO:0000256" key="9">
    <source>
        <dbReference type="ARBA" id="ARBA00023274"/>
    </source>
</evidence>